<sequence length="250" mass="28313">MEKLQILKLCHNNLTNLNKNSFRGGPSWNLKELYLNGNPLKELNIFDELPNLEKLVLDEVTGLDFQKTFSGHSLKHLKNLEYLSLSGNPLKAVPQAVQDIPTLRTLNLSHTGIEEIQTDAFVYSHNLKELYMEENKNLRVIHECAFCGLTSLQKLVLRGCSRLTQIHDSAFCTDESNLRTLDVEHARLSSLPSSLNLEVAETLKLGGNPWNCTCWLAKINEHQIDLSNGSMPPRLNHIKLHLLFPGLKLK</sequence>
<keyword evidence="6" id="KW-1185">Reference proteome</keyword>
<dbReference type="InterPro" id="IPR001611">
    <property type="entry name" value="Leu-rich_rpt"/>
</dbReference>
<dbReference type="GO" id="GO:0005886">
    <property type="term" value="C:plasma membrane"/>
    <property type="evidence" value="ECO:0007669"/>
    <property type="project" value="TreeGrafter"/>
</dbReference>
<evidence type="ECO:0000313" key="7">
    <source>
        <dbReference type="WBParaSite" id="GPUH_0001115201-mRNA-1"/>
    </source>
</evidence>
<dbReference type="SMART" id="SM00369">
    <property type="entry name" value="LRR_TYP"/>
    <property type="match status" value="7"/>
</dbReference>
<reference evidence="5 6" key="2">
    <citation type="submission" date="2018-11" db="EMBL/GenBank/DDBJ databases">
        <authorList>
            <consortium name="Pathogen Informatics"/>
        </authorList>
    </citation>
    <scope>NUCLEOTIDE SEQUENCE [LARGE SCALE GENOMIC DNA]</scope>
</reference>
<dbReference type="Gene3D" id="3.80.10.10">
    <property type="entry name" value="Ribonuclease Inhibitor"/>
    <property type="match status" value="2"/>
</dbReference>
<proteinExistence type="predicted"/>
<evidence type="ECO:0000313" key="6">
    <source>
        <dbReference type="Proteomes" id="UP000271098"/>
    </source>
</evidence>
<dbReference type="Pfam" id="PF13855">
    <property type="entry name" value="LRR_8"/>
    <property type="match status" value="2"/>
</dbReference>
<dbReference type="PANTHER" id="PTHR24369">
    <property type="entry name" value="ANTIGEN BSP, PUTATIVE-RELATED"/>
    <property type="match status" value="1"/>
</dbReference>
<keyword evidence="3" id="KW-0677">Repeat</keyword>
<evidence type="ECO:0000256" key="4">
    <source>
        <dbReference type="ARBA" id="ARBA00023180"/>
    </source>
</evidence>
<dbReference type="PANTHER" id="PTHR24369:SF196">
    <property type="entry name" value="RETICULON 4 RECEPTOR LIKE 1"/>
    <property type="match status" value="1"/>
</dbReference>
<name>A0A183DQZ8_9BILA</name>
<dbReference type="InterPro" id="IPR050541">
    <property type="entry name" value="LRR_TM_domain-containing"/>
</dbReference>
<dbReference type="InterPro" id="IPR003591">
    <property type="entry name" value="Leu-rich_rpt_typical-subtyp"/>
</dbReference>
<dbReference type="OrthoDB" id="676979at2759"/>
<keyword evidence="4" id="KW-0325">Glycoprotein</keyword>
<dbReference type="Pfam" id="PF00560">
    <property type="entry name" value="LRR_1"/>
    <property type="match status" value="1"/>
</dbReference>
<evidence type="ECO:0000256" key="1">
    <source>
        <dbReference type="ARBA" id="ARBA00022614"/>
    </source>
</evidence>
<evidence type="ECO:0000313" key="5">
    <source>
        <dbReference type="EMBL" id="VDN18385.1"/>
    </source>
</evidence>
<dbReference type="EMBL" id="UYRT01078369">
    <property type="protein sequence ID" value="VDN18385.1"/>
    <property type="molecule type" value="Genomic_DNA"/>
</dbReference>
<dbReference type="SUPFAM" id="SSF52058">
    <property type="entry name" value="L domain-like"/>
    <property type="match status" value="1"/>
</dbReference>
<dbReference type="Proteomes" id="UP000271098">
    <property type="component" value="Unassembled WGS sequence"/>
</dbReference>
<gene>
    <name evidence="5" type="ORF">GPUH_LOCUS11139</name>
</gene>
<accession>A0A183DQZ8</accession>
<organism evidence="7">
    <name type="scientific">Gongylonema pulchrum</name>
    <dbReference type="NCBI Taxonomy" id="637853"/>
    <lineage>
        <taxon>Eukaryota</taxon>
        <taxon>Metazoa</taxon>
        <taxon>Ecdysozoa</taxon>
        <taxon>Nematoda</taxon>
        <taxon>Chromadorea</taxon>
        <taxon>Rhabditida</taxon>
        <taxon>Spirurina</taxon>
        <taxon>Spiruromorpha</taxon>
        <taxon>Spiruroidea</taxon>
        <taxon>Gongylonematidae</taxon>
        <taxon>Gongylonema</taxon>
    </lineage>
</organism>
<dbReference type="AlphaFoldDB" id="A0A183DQZ8"/>
<protein>
    <submittedName>
        <fullName evidence="7">LRRCT domain-containing protein</fullName>
    </submittedName>
</protein>
<dbReference type="InterPro" id="IPR032675">
    <property type="entry name" value="LRR_dom_sf"/>
</dbReference>
<dbReference type="WBParaSite" id="GPUH_0001115201-mRNA-1">
    <property type="protein sequence ID" value="GPUH_0001115201-mRNA-1"/>
    <property type="gene ID" value="GPUH_0001115201"/>
</dbReference>
<keyword evidence="2" id="KW-0732">Signal</keyword>
<evidence type="ECO:0000256" key="3">
    <source>
        <dbReference type="ARBA" id="ARBA00022737"/>
    </source>
</evidence>
<reference evidence="7" key="1">
    <citation type="submission" date="2016-06" db="UniProtKB">
        <authorList>
            <consortium name="WormBaseParasite"/>
        </authorList>
    </citation>
    <scope>IDENTIFICATION</scope>
</reference>
<keyword evidence="1" id="KW-0433">Leucine-rich repeat</keyword>
<dbReference type="PROSITE" id="PS51450">
    <property type="entry name" value="LRR"/>
    <property type="match status" value="2"/>
</dbReference>
<evidence type="ECO:0000256" key="2">
    <source>
        <dbReference type="ARBA" id="ARBA00022729"/>
    </source>
</evidence>